<dbReference type="RefSeq" id="WP_171703300.1">
    <property type="nucleotide sequence ID" value="NZ_JABFHI010000012.1"/>
</dbReference>
<comment type="caution">
    <text evidence="1">The sequence shown here is derived from an EMBL/GenBank/DDBJ whole genome shotgun (WGS) entry which is preliminary data.</text>
</comment>
<sequence length="106" mass="11646">MTSYARSEAPLEALAEIKPGYPFRGAITPNPDGDAHVVQVRHLDPVKGFERPVTLDTFDRVALSGKRQPDYLQPGDLLFASRGSRFFAAVVPDAIPPHTVCSPHFF</sequence>
<accession>A0A7Y3TZ10</accession>
<proteinExistence type="predicted"/>
<reference evidence="1 2" key="1">
    <citation type="submission" date="2020-05" db="EMBL/GenBank/DDBJ databases">
        <authorList>
            <person name="Ruan W."/>
            <person name="Jeon C.O."/>
            <person name="Chun B.H."/>
        </authorList>
    </citation>
    <scope>NUCLEOTIDE SEQUENCE [LARGE SCALE GENOMIC DNA]</scope>
    <source>
        <strain evidence="1 2">TBZ9</strain>
    </source>
</reference>
<reference evidence="1 2" key="2">
    <citation type="submission" date="2020-06" db="EMBL/GenBank/DDBJ databases">
        <title>Halomonas songnenensis sp. nov., a moderately halophilic bacterium isolated from saline and alkaline soils.</title>
        <authorList>
            <person name="Jiang J."/>
            <person name="Pan Y."/>
        </authorList>
    </citation>
    <scope>NUCLEOTIDE SEQUENCE [LARGE SCALE GENOMIC DNA]</scope>
    <source>
        <strain evidence="1 2">TBZ9</strain>
    </source>
</reference>
<evidence type="ECO:0000313" key="1">
    <source>
        <dbReference type="EMBL" id="NOG32841.1"/>
    </source>
</evidence>
<protein>
    <submittedName>
        <fullName evidence="1">Uncharacterized protein</fullName>
    </submittedName>
</protein>
<dbReference type="EMBL" id="JABFHI010000012">
    <property type="protein sequence ID" value="NOG32841.1"/>
    <property type="molecule type" value="Genomic_DNA"/>
</dbReference>
<keyword evidence="2" id="KW-1185">Reference proteome</keyword>
<evidence type="ECO:0000313" key="2">
    <source>
        <dbReference type="Proteomes" id="UP000588806"/>
    </source>
</evidence>
<organism evidence="1 2">
    <name type="scientific">Vreelandella azerica</name>
    <dbReference type="NCBI Taxonomy" id="2732867"/>
    <lineage>
        <taxon>Bacteria</taxon>
        <taxon>Pseudomonadati</taxon>
        <taxon>Pseudomonadota</taxon>
        <taxon>Gammaproteobacteria</taxon>
        <taxon>Oceanospirillales</taxon>
        <taxon>Halomonadaceae</taxon>
        <taxon>Vreelandella</taxon>
    </lineage>
</organism>
<dbReference type="AlphaFoldDB" id="A0A7Y3TZ10"/>
<dbReference type="Proteomes" id="UP000588806">
    <property type="component" value="Unassembled WGS sequence"/>
</dbReference>
<name>A0A7Y3TZ10_9GAMM</name>
<gene>
    <name evidence="1" type="ORF">HLB35_15710</name>
</gene>